<comment type="subcellular location">
    <subcellularLocation>
        <location evidence="2">Cytoplasm</location>
    </subcellularLocation>
</comment>
<keyword evidence="5" id="KW-0963">Cytoplasm</keyword>
<dbReference type="FunFam" id="1.10.1170.10:FF:000002">
    <property type="entry name" value="Baculoviral IAP repeat containing 7"/>
    <property type="match status" value="1"/>
</dbReference>
<keyword evidence="18" id="KW-1185">Reference proteome</keyword>
<evidence type="ECO:0000256" key="4">
    <source>
        <dbReference type="ARBA" id="ARBA00012483"/>
    </source>
</evidence>
<dbReference type="AlphaFoldDB" id="A0AA97JGZ6"/>
<feature type="region of interest" description="Disordered" evidence="16">
    <location>
        <begin position="340"/>
        <end position="376"/>
    </location>
</feature>
<evidence type="ECO:0000313" key="18">
    <source>
        <dbReference type="Proteomes" id="UP001190640"/>
    </source>
</evidence>
<sequence length="435" mass="48611">MQADNMRDALIATGTQLVARVLTNLLSGNWDMGDNSSPEDARNRNSPLPSTMTSEERRLRTFQCWPDSAAVSPADLAAAGFFFVGPGDRVKCFCCGGVLYEWVAEDDPIEEHRKFFPMCPFIQGIGVGSQRAPRARGLQDCVDGQFLGMLQNIGMEEEAVPDSPPEYPNMEMEDNRLVTFNTWPSSARVSPELLARAGFFYTGEGDYVRCFHCDGALRNWERGDDPWMEHARWFPRCKFLLQSRGRDFVNTIQESYLGTPASSEDPSNEAEQDSSSSEDSLGNLDLVSPELTSMMQTVLQMGFHQALVSSLLQLRFQQMGASYPSLSDLVLDLLQAVQDQGSQAEETREPAQREPDLGSMRREAEPSEGESTSNVEAQLRRLREERMCKVCMDKEVSIVLIPCGHLVVCAECVPNLRRCPICRGVIRDTVRAFMS</sequence>
<dbReference type="InterPro" id="IPR013083">
    <property type="entry name" value="Znf_RING/FYVE/PHD"/>
</dbReference>
<dbReference type="PROSITE" id="PS01282">
    <property type="entry name" value="BIR_REPEAT_1"/>
    <property type="match status" value="2"/>
</dbReference>
<name>A0AA97JGZ6_EUBMA</name>
<dbReference type="GO" id="GO:0051726">
    <property type="term" value="P:regulation of cell cycle"/>
    <property type="evidence" value="ECO:0007669"/>
    <property type="project" value="TreeGrafter"/>
</dbReference>
<feature type="region of interest" description="Disordered" evidence="16">
    <location>
        <begin position="33"/>
        <end position="55"/>
    </location>
</feature>
<feature type="compositionally biased region" description="Low complexity" evidence="16">
    <location>
        <begin position="273"/>
        <end position="284"/>
    </location>
</feature>
<evidence type="ECO:0000256" key="16">
    <source>
        <dbReference type="SAM" id="MobiDB-lite"/>
    </source>
</evidence>
<dbReference type="GO" id="GO:0031398">
    <property type="term" value="P:positive regulation of protein ubiquitination"/>
    <property type="evidence" value="ECO:0007669"/>
    <property type="project" value="TreeGrafter"/>
</dbReference>
<dbReference type="SMART" id="SM00238">
    <property type="entry name" value="BIR"/>
    <property type="match status" value="2"/>
</dbReference>
<dbReference type="InterPro" id="IPR001370">
    <property type="entry name" value="BIR_rpt"/>
</dbReference>
<feature type="domain" description="RING-type" evidence="17">
    <location>
        <begin position="388"/>
        <end position="423"/>
    </location>
</feature>
<keyword evidence="6" id="KW-0808">Transferase</keyword>
<evidence type="ECO:0000256" key="6">
    <source>
        <dbReference type="ARBA" id="ARBA00022679"/>
    </source>
</evidence>
<dbReference type="Gene3D" id="3.30.40.10">
    <property type="entry name" value="Zinc/RING finger domain, C3HC4 (zinc finger)"/>
    <property type="match status" value="1"/>
</dbReference>
<comment type="similarity">
    <text evidence="3">Belongs to the IAP family.</text>
</comment>
<protein>
    <recommendedName>
        <fullName evidence="4">RING-type E3 ubiquitin transferase</fullName>
        <ecNumber evidence="4">2.3.2.27</ecNumber>
    </recommendedName>
</protein>
<dbReference type="GO" id="GO:0005737">
    <property type="term" value="C:cytoplasm"/>
    <property type="evidence" value="ECO:0007669"/>
    <property type="project" value="UniProtKB-SubCell"/>
</dbReference>
<dbReference type="RefSeq" id="XP_054837585.1">
    <property type="nucleotide sequence ID" value="XM_054981610.1"/>
</dbReference>
<evidence type="ECO:0000256" key="10">
    <source>
        <dbReference type="ARBA" id="ARBA00022723"/>
    </source>
</evidence>
<dbReference type="Proteomes" id="UP001190640">
    <property type="component" value="Chromosome 5"/>
</dbReference>
<dbReference type="FunFam" id="3.30.40.10:FF:000184">
    <property type="entry name" value="Baculoviral IAP repeat containing 2"/>
    <property type="match status" value="1"/>
</dbReference>
<evidence type="ECO:0000259" key="17">
    <source>
        <dbReference type="PROSITE" id="PS50089"/>
    </source>
</evidence>
<dbReference type="EC" id="2.3.2.27" evidence="4"/>
<dbReference type="GO" id="GO:0061630">
    <property type="term" value="F:ubiquitin protein ligase activity"/>
    <property type="evidence" value="ECO:0007669"/>
    <property type="project" value="UniProtKB-EC"/>
</dbReference>
<reference evidence="19" key="1">
    <citation type="submission" date="2025-08" db="UniProtKB">
        <authorList>
            <consortium name="RefSeq"/>
        </authorList>
    </citation>
    <scope>IDENTIFICATION</scope>
    <source>
        <tissue evidence="19">Blood</tissue>
    </source>
</reference>
<dbReference type="GO" id="GO:0005634">
    <property type="term" value="C:nucleus"/>
    <property type="evidence" value="ECO:0007669"/>
    <property type="project" value="TreeGrafter"/>
</dbReference>
<evidence type="ECO:0000256" key="13">
    <source>
        <dbReference type="ARBA" id="ARBA00022833"/>
    </source>
</evidence>
<dbReference type="SUPFAM" id="SSF57924">
    <property type="entry name" value="Inhibitor of apoptosis (IAP) repeat"/>
    <property type="match status" value="2"/>
</dbReference>
<dbReference type="PROSITE" id="PS50089">
    <property type="entry name" value="ZF_RING_2"/>
    <property type="match status" value="1"/>
</dbReference>
<dbReference type="GO" id="GO:0043066">
    <property type="term" value="P:negative regulation of apoptotic process"/>
    <property type="evidence" value="ECO:0007669"/>
    <property type="project" value="TreeGrafter"/>
</dbReference>
<evidence type="ECO:0000256" key="1">
    <source>
        <dbReference type="ARBA" id="ARBA00000900"/>
    </source>
</evidence>
<dbReference type="Pfam" id="PF13920">
    <property type="entry name" value="zf-C3HC4_3"/>
    <property type="match status" value="1"/>
</dbReference>
<dbReference type="SMART" id="SM00184">
    <property type="entry name" value="RING"/>
    <property type="match status" value="1"/>
</dbReference>
<keyword evidence="8" id="KW-0053">Apoptosis</keyword>
<evidence type="ECO:0000313" key="19">
    <source>
        <dbReference type="RefSeq" id="XP_054837585.1"/>
    </source>
</evidence>
<evidence type="ECO:0000256" key="2">
    <source>
        <dbReference type="ARBA" id="ARBA00004496"/>
    </source>
</evidence>
<evidence type="ECO:0000256" key="9">
    <source>
        <dbReference type="ARBA" id="ARBA00022704"/>
    </source>
</evidence>
<accession>A0AA97JGZ6</accession>
<dbReference type="GO" id="GO:0004869">
    <property type="term" value="F:cysteine-type endopeptidase inhibitor activity"/>
    <property type="evidence" value="ECO:0007669"/>
    <property type="project" value="UniProtKB-KW"/>
</dbReference>
<evidence type="ECO:0000256" key="8">
    <source>
        <dbReference type="ARBA" id="ARBA00022703"/>
    </source>
</evidence>
<feature type="region of interest" description="Disordered" evidence="16">
    <location>
        <begin position="257"/>
        <end position="284"/>
    </location>
</feature>
<evidence type="ECO:0000256" key="5">
    <source>
        <dbReference type="ARBA" id="ARBA00022490"/>
    </source>
</evidence>
<proteinExistence type="inferred from homology"/>
<dbReference type="GO" id="GO:0043027">
    <property type="term" value="F:cysteine-type endopeptidase inhibitor activity involved in apoptotic process"/>
    <property type="evidence" value="ECO:0007669"/>
    <property type="project" value="TreeGrafter"/>
</dbReference>
<evidence type="ECO:0000256" key="7">
    <source>
        <dbReference type="ARBA" id="ARBA00022690"/>
    </source>
</evidence>
<keyword evidence="10" id="KW-0479">Metal-binding</keyword>
<feature type="compositionally biased region" description="Polar residues" evidence="16">
    <location>
        <begin position="34"/>
        <end position="53"/>
    </location>
</feature>
<dbReference type="CTD" id="79444"/>
<keyword evidence="12" id="KW-0833">Ubl conjugation pathway</keyword>
<dbReference type="PROSITE" id="PS50143">
    <property type="entry name" value="BIR_REPEAT_2"/>
    <property type="match status" value="2"/>
</dbReference>
<dbReference type="GO" id="GO:0006915">
    <property type="term" value="P:apoptotic process"/>
    <property type="evidence" value="ECO:0007669"/>
    <property type="project" value="UniProtKB-KW"/>
</dbReference>
<keyword evidence="13" id="KW-0862">Zinc</keyword>
<evidence type="ECO:0000256" key="12">
    <source>
        <dbReference type="ARBA" id="ARBA00022786"/>
    </source>
</evidence>
<evidence type="ECO:0000256" key="3">
    <source>
        <dbReference type="ARBA" id="ARBA00006672"/>
    </source>
</evidence>
<dbReference type="GO" id="GO:0008270">
    <property type="term" value="F:zinc ion binding"/>
    <property type="evidence" value="ECO:0007669"/>
    <property type="project" value="UniProtKB-KW"/>
</dbReference>
<dbReference type="PANTHER" id="PTHR10044:SF163">
    <property type="entry name" value="BACULOVIRAL IAP REPEAT-CONTAINING PROTEIN 7"/>
    <property type="match status" value="1"/>
</dbReference>
<gene>
    <name evidence="19" type="primary">BIRC7</name>
</gene>
<feature type="compositionally biased region" description="Basic and acidic residues" evidence="16">
    <location>
        <begin position="345"/>
        <end position="365"/>
    </location>
</feature>
<dbReference type="FunFam" id="1.10.1170.10:FF:000003">
    <property type="entry name" value="E3 ubiquitin-protein ligase XIAP"/>
    <property type="match status" value="1"/>
</dbReference>
<organism evidence="18 19">
    <name type="scientific">Eublepharis macularius</name>
    <name type="common">Leopard gecko</name>
    <name type="synonym">Cyrtodactylus macularius</name>
    <dbReference type="NCBI Taxonomy" id="481883"/>
    <lineage>
        <taxon>Eukaryota</taxon>
        <taxon>Metazoa</taxon>
        <taxon>Chordata</taxon>
        <taxon>Craniata</taxon>
        <taxon>Vertebrata</taxon>
        <taxon>Euteleostomi</taxon>
        <taxon>Lepidosauria</taxon>
        <taxon>Squamata</taxon>
        <taxon>Bifurcata</taxon>
        <taxon>Gekkota</taxon>
        <taxon>Eublepharidae</taxon>
        <taxon>Eublepharinae</taxon>
        <taxon>Eublepharis</taxon>
    </lineage>
</organism>
<evidence type="ECO:0000256" key="15">
    <source>
        <dbReference type="PROSITE-ProRule" id="PRU00175"/>
    </source>
</evidence>
<keyword evidence="7" id="KW-0646">Protease inhibitor</keyword>
<dbReference type="Gene3D" id="1.10.8.10">
    <property type="entry name" value="DNA helicase RuvA subunit, C-terminal domain"/>
    <property type="match status" value="1"/>
</dbReference>
<evidence type="ECO:0000256" key="14">
    <source>
        <dbReference type="ARBA" id="ARBA00022843"/>
    </source>
</evidence>
<comment type="catalytic activity">
    <reaction evidence="1">
        <text>S-ubiquitinyl-[E2 ubiquitin-conjugating enzyme]-L-cysteine + [acceptor protein]-L-lysine = [E2 ubiquitin-conjugating enzyme]-L-cysteine + N(6)-ubiquitinyl-[acceptor protein]-L-lysine.</text>
        <dbReference type="EC" id="2.3.2.27"/>
    </reaction>
</comment>
<dbReference type="InterPro" id="IPR050784">
    <property type="entry name" value="IAP"/>
</dbReference>
<keyword evidence="9" id="KW-0789">Thiol protease inhibitor</keyword>
<dbReference type="Gene3D" id="1.10.1170.10">
    <property type="entry name" value="Inhibitor Of Apoptosis Protein (2mihbC-IAP-1), Chain A"/>
    <property type="match status" value="2"/>
</dbReference>
<dbReference type="CDD" id="cd16713">
    <property type="entry name" value="RING-HC_BIRC2_3_7"/>
    <property type="match status" value="1"/>
</dbReference>
<keyword evidence="11 15" id="KW-0863">Zinc-finger</keyword>
<dbReference type="InterPro" id="IPR001841">
    <property type="entry name" value="Znf_RING"/>
</dbReference>
<evidence type="ECO:0000256" key="11">
    <source>
        <dbReference type="ARBA" id="ARBA00022771"/>
    </source>
</evidence>
<dbReference type="KEGG" id="emc:129331200"/>
<keyword evidence="14" id="KW-0832">Ubl conjugation</keyword>
<dbReference type="GeneID" id="129331200"/>
<dbReference type="CDD" id="cd00022">
    <property type="entry name" value="BIR"/>
    <property type="match status" value="2"/>
</dbReference>
<dbReference type="Pfam" id="PF00653">
    <property type="entry name" value="BIR"/>
    <property type="match status" value="2"/>
</dbReference>
<dbReference type="PANTHER" id="PTHR10044">
    <property type="entry name" value="INHIBITOR OF APOPTOSIS"/>
    <property type="match status" value="1"/>
</dbReference>